<keyword evidence="16" id="KW-0175">Coiled coil</keyword>
<reference evidence="22" key="1">
    <citation type="submission" date="2020-01" db="EMBL/GenBank/DDBJ databases">
        <authorList>
            <person name="Feng Z.H.Z."/>
        </authorList>
    </citation>
    <scope>NUCLEOTIDE SEQUENCE</scope>
    <source>
        <strain evidence="22">CBS107.38</strain>
    </source>
</reference>
<dbReference type="InterPro" id="IPR036259">
    <property type="entry name" value="MFS_trans_sf"/>
</dbReference>
<evidence type="ECO:0000256" key="1">
    <source>
        <dbReference type="ARBA" id="ARBA00001947"/>
    </source>
</evidence>
<dbReference type="SUPFAM" id="SSF103473">
    <property type="entry name" value="MFS general substrate transporter"/>
    <property type="match status" value="1"/>
</dbReference>
<dbReference type="Pfam" id="PF22251">
    <property type="entry name" value="PFF1_TM"/>
    <property type="match status" value="1"/>
</dbReference>
<evidence type="ECO:0000313" key="23">
    <source>
        <dbReference type="Proteomes" id="UP000596902"/>
    </source>
</evidence>
<evidence type="ECO:0000259" key="21">
    <source>
        <dbReference type="Pfam" id="PF22251"/>
    </source>
</evidence>
<feature type="compositionally biased region" description="Basic and acidic residues" evidence="17">
    <location>
        <begin position="609"/>
        <end position="623"/>
    </location>
</feature>
<evidence type="ECO:0000256" key="9">
    <source>
        <dbReference type="ARBA" id="ARBA00022801"/>
    </source>
</evidence>
<feature type="coiled-coil region" evidence="16">
    <location>
        <begin position="1396"/>
        <end position="1524"/>
    </location>
</feature>
<evidence type="ECO:0000256" key="17">
    <source>
        <dbReference type="SAM" id="MobiDB-lite"/>
    </source>
</evidence>
<dbReference type="InterPro" id="IPR048024">
    <property type="entry name" value="Fxna-like_M28_dom"/>
</dbReference>
<keyword evidence="5" id="KW-0926">Vacuole</keyword>
<feature type="transmembrane region" description="Helical" evidence="18">
    <location>
        <begin position="458"/>
        <end position="479"/>
    </location>
</feature>
<keyword evidence="23" id="KW-1185">Reference proteome</keyword>
<feature type="compositionally biased region" description="Polar residues" evidence="17">
    <location>
        <begin position="1829"/>
        <end position="1849"/>
    </location>
</feature>
<evidence type="ECO:0000256" key="14">
    <source>
        <dbReference type="ARBA" id="ARBA00023180"/>
    </source>
</evidence>
<dbReference type="RefSeq" id="XP_038789022.1">
    <property type="nucleotide sequence ID" value="XM_038927744.1"/>
</dbReference>
<feature type="domain" description="Vacuolar membrane protease C-terminal" evidence="20">
    <location>
        <begin position="741"/>
        <end position="951"/>
    </location>
</feature>
<feature type="domain" description="Peptidase M28" evidence="19">
    <location>
        <begin position="141"/>
        <end position="320"/>
    </location>
</feature>
<feature type="transmembrane region" description="Helical" evidence="18">
    <location>
        <begin position="424"/>
        <end position="446"/>
    </location>
</feature>
<feature type="transmembrane region" description="Helical" evidence="18">
    <location>
        <begin position="714"/>
        <end position="735"/>
    </location>
</feature>
<feature type="coiled-coil region" evidence="16">
    <location>
        <begin position="1555"/>
        <end position="1631"/>
    </location>
</feature>
<comment type="cofactor">
    <cofactor evidence="1">
        <name>Zn(2+)</name>
        <dbReference type="ChEBI" id="CHEBI:29105"/>
    </cofactor>
</comment>
<keyword evidence="9 15" id="KW-0378">Hydrolase</keyword>
<keyword evidence="11 18" id="KW-1133">Transmembrane helix</keyword>
<feature type="transmembrane region" description="Helical" evidence="18">
    <location>
        <begin position="647"/>
        <end position="674"/>
    </location>
</feature>
<evidence type="ECO:0000256" key="3">
    <source>
        <dbReference type="ARBA" id="ARBA00004128"/>
    </source>
</evidence>
<evidence type="ECO:0000256" key="11">
    <source>
        <dbReference type="ARBA" id="ARBA00022989"/>
    </source>
</evidence>
<comment type="subcellular location">
    <subcellularLocation>
        <location evidence="3">Vacuole membrane</location>
        <topology evidence="3">Multi-pass membrane protein</topology>
    </subcellularLocation>
</comment>
<evidence type="ECO:0000256" key="5">
    <source>
        <dbReference type="ARBA" id="ARBA00022554"/>
    </source>
</evidence>
<keyword evidence="10 15" id="KW-0862">Zinc</keyword>
<dbReference type="EMBL" id="JAAABM010000003">
    <property type="protein sequence ID" value="KAF7678949.1"/>
    <property type="molecule type" value="Genomic_DNA"/>
</dbReference>
<dbReference type="GO" id="GO:0046872">
    <property type="term" value="F:metal ion binding"/>
    <property type="evidence" value="ECO:0007669"/>
    <property type="project" value="UniProtKB-KW"/>
</dbReference>
<feature type="region of interest" description="Disordered" evidence="17">
    <location>
        <begin position="1208"/>
        <end position="1230"/>
    </location>
</feature>
<feature type="transmembrane region" description="Helical" evidence="18">
    <location>
        <begin position="491"/>
        <end position="511"/>
    </location>
</feature>
<dbReference type="InterPro" id="IPR053975">
    <property type="entry name" value="PFF1_C"/>
</dbReference>
<keyword evidence="7 18" id="KW-0812">Transmembrane</keyword>
<feature type="transmembrane region" description="Helical" evidence="18">
    <location>
        <begin position="686"/>
        <end position="707"/>
    </location>
</feature>
<organism evidence="22 23">
    <name type="scientific">Alternaria burnsii</name>
    <dbReference type="NCBI Taxonomy" id="1187904"/>
    <lineage>
        <taxon>Eukaryota</taxon>
        <taxon>Fungi</taxon>
        <taxon>Dikarya</taxon>
        <taxon>Ascomycota</taxon>
        <taxon>Pezizomycotina</taxon>
        <taxon>Dothideomycetes</taxon>
        <taxon>Pleosporomycetidae</taxon>
        <taxon>Pleosporales</taxon>
        <taxon>Pleosporineae</taxon>
        <taxon>Pleosporaceae</taxon>
        <taxon>Alternaria</taxon>
        <taxon>Alternaria sect. Alternaria</taxon>
    </lineage>
</organism>
<evidence type="ECO:0000256" key="4">
    <source>
        <dbReference type="ARBA" id="ARBA00010918"/>
    </source>
</evidence>
<accession>A0A8H7BC96</accession>
<proteinExistence type="inferred from homology"/>
<evidence type="ECO:0000259" key="20">
    <source>
        <dbReference type="Pfam" id="PF22250"/>
    </source>
</evidence>
<dbReference type="GeneID" id="62200922"/>
<dbReference type="InterPro" id="IPR007484">
    <property type="entry name" value="Peptidase_M28"/>
</dbReference>
<evidence type="ECO:0000256" key="16">
    <source>
        <dbReference type="SAM" id="Coils"/>
    </source>
</evidence>
<feature type="region of interest" description="Disordered" evidence="17">
    <location>
        <begin position="558"/>
        <end position="628"/>
    </location>
</feature>
<keyword evidence="14" id="KW-0325">Glycoprotein</keyword>
<feature type="coiled-coil region" evidence="16">
    <location>
        <begin position="1264"/>
        <end position="1334"/>
    </location>
</feature>
<keyword evidence="13 18" id="KW-0472">Membrane</keyword>
<evidence type="ECO:0000256" key="8">
    <source>
        <dbReference type="ARBA" id="ARBA00022723"/>
    </source>
</evidence>
<feature type="transmembrane region" description="Helical" evidence="18">
    <location>
        <begin position="370"/>
        <end position="393"/>
    </location>
</feature>
<name>A0A8H7BC96_9PLEO</name>
<evidence type="ECO:0000256" key="6">
    <source>
        <dbReference type="ARBA" id="ARBA00022670"/>
    </source>
</evidence>
<feature type="transmembrane region" description="Helical" evidence="18">
    <location>
        <begin position="12"/>
        <end position="34"/>
    </location>
</feature>
<protein>
    <recommendedName>
        <fullName evidence="15">Peptide hydrolase</fullName>
        <ecNumber evidence="15">3.4.-.-</ecNumber>
    </recommendedName>
</protein>
<dbReference type="Pfam" id="PF22250">
    <property type="entry name" value="PFF1_C"/>
    <property type="match status" value="1"/>
</dbReference>
<feature type="transmembrane region" description="Helical" evidence="18">
    <location>
        <begin position="523"/>
        <end position="543"/>
    </location>
</feature>
<sequence>MARLNPFSFTPGPVIFFTTVVYVGLFAGLLVTHLTVPNYPSNPPAGINLTEAWGDLQHITRRFHPYNSQANDDVRDYLLTRIKSIVSSKDLGEGQVELFNDLTSNATFSSGSTSVYFEGTNLIVAIRGSDDDEPFNSTDRSSENGGVLVNAHYDSVSSGYGATDDGVGVVTILQLLSYFTESKNWPKRTVVLLLNNGEEDYLNGAKAFMRNPISQIPHTFVNLEGVGAGGRAALFRSTDTEVTRFYKKSKYPFGTVVSGDGFKRGLVRSETDYKVFHGELGMRGLDFAFLEPRARYHTIEDSSRETSMNSVWHMLSAALATTSGLASITGDEFTGPESLDNGRVNAGTGSDGVWFDLFGRVFVVFKLHTLFALCVTLLVVAPLTLIALTFGLSKADKNYLLARKAYVHSSDDDNPVHLYGWRGFFRFPIIFVSASAVVIALAYLIVRFNAFIVYSSPFAVWSMMLSAWVFVAWFLARGADAMRPSALQRMYALIWLFVGSFVFLTIITVFVNDYQIAAGYPALFYFAAVFAAILLSYLELFLAPSKSAYARHFEQESESRRNSESASRPLTGSTTAARSDDRPVGDDDATETTSLLRGDRRGFTRYGGNRRDSISEGGEDHAQGPRQIDLGNVYPGEQEWSGKLPSWIWIVQLLLLAPIVIILVGQVGLLLTSALYQTPSDGNSTLFIYLAFAGLTVLLLAPTGPFIHRFTYHIPTFLFLVCVATVIYNLVAFPFSRDHRLKVYFVQRVNCETGDNIVSLTGLDGYVQRIVGELPSAQGKQLICTTPEVATRKELKQCEWQGLDAKVVPKPAHTSSSRNNTYISKWLDYSIQKGNSSNKATIRVVGHNTRACRIVFDSPITALSVAGAVSDSRFKPVGADGAREVRLWHREFGQPWNVSVAWNAKEQSKLSGRVVCLWSDANTGDIPAFDEVQHYLPVWAIPSKISDGLVEGFKHLARARMLRAFDEAQHTDQRYPLSTDTGPIPALPQSFLLVTGETISTSSEPSALSSTLSSALGSITASTVCSASNPSELAWPTTTSGDRPVTSGVYQLLRSTRNTGAFRVTSGVDSAIDVRRRVLDFAFDSPLSTIIVTALPGTFLLVARQLPDTWASRHQTSIANALHFVALASCTNHQFEAGDLLVLVFVMVAFDVFQRVLAAGATNPDGESDLQPRSPSPSETLRSQTRSDQANASIVPDLNTAAVEDGDFEPIEPSVSSQSGACDTKTTTVDPKDSEILRLQRSLTESKTAHKAREVQLRVTKEELHNARDALNQTFAEYSSLREQLKIIKQNLGRDHQAVVYRKDIELFALRKGNEQKDKNIQDRDNQLEEMARQHKTIMEVKDAQLKLMRERLISMERQSSPRESEDGENALEVRLLRVKKGRTSPEVEEDKDVVIAKLQQQLASNTKSNEEVVNQQAELQRAWEMAKKIQKALKEERERHTQTREQLEEATVKLAEAEPQPRSRAGSVVGRLPTIDEDEHDKDELEAMFNTTQQDNLRLYAEVAALEKRLSDANARLFAAMQEVESFRVQLNQEKEVTEDMETARPSVVHRVHFQRMEGQVSELREALASKDEEMELLRNTIAEKDHYVKDIQGELDAAASFHTQDQDEIERLKQSIDELQATKYQLMLDHERLGSQRTRQRVISTERTDRSSARSSGATLIQELSPPLTKHAEEAPPVETLPTMPVVPEREGSIQETPQRHLRSKSSPKESSNRWSLMSHDVPPAELRELKSNRRRSLGLKVMMQKMVRKNQEADSTSTEALKTRAEEPLKREESKLRRVLAPKDKNLSIRPSTAASAIASKPVGAQPFATPKTSPLPQAVRPPNPRRNSPATPRYYATQSATNQATKPAETEDVEKKERPRSAMGGEPARPKSRLSWGSTNKLKRRSLY</sequence>
<comment type="caution">
    <text evidence="22">The sequence shown here is derived from an EMBL/GenBank/DDBJ whole genome shotgun (WGS) entry which is preliminary data.</text>
</comment>
<evidence type="ECO:0000313" key="22">
    <source>
        <dbReference type="EMBL" id="KAF7678949.1"/>
    </source>
</evidence>
<dbReference type="PANTHER" id="PTHR12147">
    <property type="entry name" value="METALLOPEPTIDASE M28 FAMILY MEMBER"/>
    <property type="match status" value="1"/>
</dbReference>
<evidence type="ECO:0000256" key="13">
    <source>
        <dbReference type="ARBA" id="ARBA00023136"/>
    </source>
</evidence>
<feature type="compositionally biased region" description="Polar residues" evidence="17">
    <location>
        <begin position="1214"/>
        <end position="1229"/>
    </location>
</feature>
<feature type="region of interest" description="Disordered" evidence="17">
    <location>
        <begin position="1639"/>
        <end position="1722"/>
    </location>
</feature>
<dbReference type="CDD" id="cd03875">
    <property type="entry name" value="M28_Fxna_like"/>
    <property type="match status" value="1"/>
</dbReference>
<evidence type="ECO:0000256" key="10">
    <source>
        <dbReference type="ARBA" id="ARBA00022833"/>
    </source>
</evidence>
<evidence type="ECO:0000256" key="2">
    <source>
        <dbReference type="ARBA" id="ARBA00003273"/>
    </source>
</evidence>
<feature type="domain" description="Vacuolar membrane protease transmembrane" evidence="21">
    <location>
        <begin position="425"/>
        <end position="714"/>
    </location>
</feature>
<feature type="region of interest" description="Disordered" evidence="17">
    <location>
        <begin position="1750"/>
        <end position="1892"/>
    </location>
</feature>
<comment type="function">
    <text evidence="2">May be involved in vacuolar sorting and osmoregulation.</text>
</comment>
<evidence type="ECO:0000256" key="7">
    <source>
        <dbReference type="ARBA" id="ARBA00022692"/>
    </source>
</evidence>
<evidence type="ECO:0000259" key="19">
    <source>
        <dbReference type="Pfam" id="PF04389"/>
    </source>
</evidence>
<dbReference type="PANTHER" id="PTHR12147:SF58">
    <property type="entry name" value="VACUOLAR MEMBRANE PROTEASE"/>
    <property type="match status" value="1"/>
</dbReference>
<comment type="similarity">
    <text evidence="4 15">Belongs to the peptidase M28 family.</text>
</comment>
<keyword evidence="12" id="KW-0482">Metalloprotease</keyword>
<feature type="region of interest" description="Disordered" evidence="17">
    <location>
        <begin position="1162"/>
        <end position="1196"/>
    </location>
</feature>
<feature type="compositionally biased region" description="Polar residues" evidence="17">
    <location>
        <begin position="1171"/>
        <end position="1192"/>
    </location>
</feature>
<evidence type="ECO:0000256" key="18">
    <source>
        <dbReference type="SAM" id="Phobius"/>
    </source>
</evidence>
<dbReference type="SUPFAM" id="SSF53187">
    <property type="entry name" value="Zn-dependent exopeptidases"/>
    <property type="match status" value="1"/>
</dbReference>
<evidence type="ECO:0000256" key="12">
    <source>
        <dbReference type="ARBA" id="ARBA00023049"/>
    </source>
</evidence>
<dbReference type="EC" id="3.4.-.-" evidence="15"/>
<dbReference type="GO" id="GO:0008235">
    <property type="term" value="F:metalloexopeptidase activity"/>
    <property type="evidence" value="ECO:0007669"/>
    <property type="project" value="InterPro"/>
</dbReference>
<gene>
    <name evidence="22" type="ORF">GT037_002697</name>
</gene>
<evidence type="ECO:0000256" key="15">
    <source>
        <dbReference type="RuleBase" id="RU361240"/>
    </source>
</evidence>
<dbReference type="Gene3D" id="3.40.630.10">
    <property type="entry name" value="Zn peptidases"/>
    <property type="match status" value="1"/>
</dbReference>
<dbReference type="GO" id="GO:0006508">
    <property type="term" value="P:proteolysis"/>
    <property type="evidence" value="ECO:0007669"/>
    <property type="project" value="UniProtKB-KW"/>
</dbReference>
<keyword evidence="6 15" id="KW-0645">Protease</keyword>
<dbReference type="GO" id="GO:0005774">
    <property type="term" value="C:vacuolar membrane"/>
    <property type="evidence" value="ECO:0007669"/>
    <property type="project" value="UniProtKB-SubCell"/>
</dbReference>
<keyword evidence="8 15" id="KW-0479">Metal-binding</keyword>
<feature type="compositionally biased region" description="Basic and acidic residues" evidence="17">
    <location>
        <begin position="1764"/>
        <end position="1790"/>
    </location>
</feature>
<dbReference type="FunFam" id="3.40.630.10:FF:000057">
    <property type="entry name" value="Vacuolar membrane protease"/>
    <property type="match status" value="1"/>
</dbReference>
<dbReference type="InterPro" id="IPR045175">
    <property type="entry name" value="M28_fam"/>
</dbReference>
<reference evidence="22" key="2">
    <citation type="submission" date="2020-08" db="EMBL/GenBank/DDBJ databases">
        <title>Draft Genome Sequence of Cumin Blight Pathogen Alternaria burnsii.</title>
        <authorList>
            <person name="Feng Z."/>
        </authorList>
    </citation>
    <scope>NUCLEOTIDE SEQUENCE</scope>
    <source>
        <strain evidence="22">CBS107.38</strain>
    </source>
</reference>
<dbReference type="Proteomes" id="UP000596902">
    <property type="component" value="Unassembled WGS sequence"/>
</dbReference>
<dbReference type="InterPro" id="IPR053976">
    <property type="entry name" value="PFF1_TM"/>
</dbReference>
<dbReference type="Pfam" id="PF04389">
    <property type="entry name" value="Peptidase_M28"/>
    <property type="match status" value="1"/>
</dbReference>